<evidence type="ECO:0000313" key="3">
    <source>
        <dbReference type="Proteomes" id="UP000184048"/>
    </source>
</evidence>
<dbReference type="RefSeq" id="WP_072835161.1">
    <property type="nucleotide sequence ID" value="NZ_FQUU01000007.1"/>
</dbReference>
<name>A0A1M4ZJB2_9BACT</name>
<feature type="chain" id="PRO_5012047591" description="Lipocalin-like domain-containing protein" evidence="1">
    <location>
        <begin position="29"/>
        <end position="188"/>
    </location>
</feature>
<dbReference type="Proteomes" id="UP000184048">
    <property type="component" value="Unassembled WGS sequence"/>
</dbReference>
<protein>
    <recommendedName>
        <fullName evidence="4">Lipocalin-like domain-containing protein</fullName>
    </recommendedName>
</protein>
<evidence type="ECO:0000313" key="2">
    <source>
        <dbReference type="EMBL" id="SHF18081.1"/>
    </source>
</evidence>
<evidence type="ECO:0008006" key="4">
    <source>
        <dbReference type="Google" id="ProtNLM"/>
    </source>
</evidence>
<dbReference type="PROSITE" id="PS51257">
    <property type="entry name" value="PROKAR_LIPOPROTEIN"/>
    <property type="match status" value="1"/>
</dbReference>
<proteinExistence type="predicted"/>
<keyword evidence="3" id="KW-1185">Reference proteome</keyword>
<keyword evidence="1" id="KW-0732">Signal</keyword>
<accession>A0A1M4ZJB2</accession>
<feature type="signal peptide" evidence="1">
    <location>
        <begin position="1"/>
        <end position="28"/>
    </location>
</feature>
<reference evidence="2 3" key="1">
    <citation type="submission" date="2016-11" db="EMBL/GenBank/DDBJ databases">
        <authorList>
            <person name="Jaros S."/>
            <person name="Januszkiewicz K."/>
            <person name="Wedrychowicz H."/>
        </authorList>
    </citation>
    <scope>NUCLEOTIDE SEQUENCE [LARGE SCALE GENOMIC DNA]</scope>
    <source>
        <strain evidence="2 3">DSM 18119</strain>
    </source>
</reference>
<gene>
    <name evidence="2" type="ORF">SAMN02745131_01962</name>
</gene>
<dbReference type="EMBL" id="FQUU01000007">
    <property type="protein sequence ID" value="SHF18081.1"/>
    <property type="molecule type" value="Genomic_DNA"/>
</dbReference>
<evidence type="ECO:0000256" key="1">
    <source>
        <dbReference type="SAM" id="SignalP"/>
    </source>
</evidence>
<organism evidence="2 3">
    <name type="scientific">Flavisolibacter ginsengisoli DSM 18119</name>
    <dbReference type="NCBI Taxonomy" id="1121884"/>
    <lineage>
        <taxon>Bacteria</taxon>
        <taxon>Pseudomonadati</taxon>
        <taxon>Bacteroidota</taxon>
        <taxon>Chitinophagia</taxon>
        <taxon>Chitinophagales</taxon>
        <taxon>Chitinophagaceae</taxon>
        <taxon>Flavisolibacter</taxon>
    </lineage>
</organism>
<dbReference type="AlphaFoldDB" id="A0A1M4ZJB2"/>
<sequence>MKNIFVIQIRAMRKKVLLILLCSVLLFACSKDSSNNQQTYGNTLNTWTFKEGNTVYNGSLLLGGASLNTQLQSNNSYTFSMLGPEKTSGFLFNLTLSLVDLNFSQKQYKSGVDGNDYLNAFYYMESPASADNIYKSSNLDPGPVMNYTITAYDANKDIVTIEFSGQAQRANGSLVSITNGKVTAQVER</sequence>